<evidence type="ECO:0000256" key="6">
    <source>
        <dbReference type="ARBA" id="ARBA00023159"/>
    </source>
</evidence>
<dbReference type="Gene3D" id="3.40.50.2300">
    <property type="match status" value="1"/>
</dbReference>
<evidence type="ECO:0000256" key="11">
    <source>
        <dbReference type="SAM" id="MobiDB-lite"/>
    </source>
</evidence>
<evidence type="ECO:0000256" key="8">
    <source>
        <dbReference type="ARBA" id="ARBA00023242"/>
    </source>
</evidence>
<dbReference type="CDD" id="cd17584">
    <property type="entry name" value="REC_typeB_ARR-like"/>
    <property type="match status" value="1"/>
</dbReference>
<keyword evidence="4 9" id="KW-0805">Transcription regulation</keyword>
<evidence type="ECO:0000256" key="7">
    <source>
        <dbReference type="ARBA" id="ARBA00023163"/>
    </source>
</evidence>
<feature type="region of interest" description="Disordered" evidence="11">
    <location>
        <begin position="466"/>
        <end position="485"/>
    </location>
</feature>
<keyword evidence="2 10" id="KW-0597">Phosphoprotein</keyword>
<dbReference type="SMART" id="SM00448">
    <property type="entry name" value="REC"/>
    <property type="match status" value="1"/>
</dbReference>
<keyword evidence="7 9" id="KW-0804">Transcription</keyword>
<keyword evidence="6 9" id="KW-0010">Activator</keyword>
<dbReference type="PIRSF" id="PIRSF036392">
    <property type="entry name" value="RR_ARR_type-B"/>
    <property type="match status" value="1"/>
</dbReference>
<name>A0ABP0UDN2_9BRYO</name>
<keyword evidence="8 9" id="KW-0539">Nucleus</keyword>
<dbReference type="Pfam" id="PF00072">
    <property type="entry name" value="Response_reg"/>
    <property type="match status" value="1"/>
</dbReference>
<feature type="compositionally biased region" description="Acidic residues" evidence="11">
    <location>
        <begin position="213"/>
        <end position="224"/>
    </location>
</feature>
<evidence type="ECO:0000313" key="14">
    <source>
        <dbReference type="EMBL" id="CAK9219518.1"/>
    </source>
</evidence>
<dbReference type="PROSITE" id="PS50110">
    <property type="entry name" value="RESPONSE_REGULATORY"/>
    <property type="match status" value="1"/>
</dbReference>
<dbReference type="NCBIfam" id="TIGR01557">
    <property type="entry name" value="myb_SHAQKYF"/>
    <property type="match status" value="1"/>
</dbReference>
<evidence type="ECO:0000256" key="4">
    <source>
        <dbReference type="ARBA" id="ARBA00023015"/>
    </source>
</evidence>
<organism evidence="14 15">
    <name type="scientific">Sphagnum troendelagicum</name>
    <dbReference type="NCBI Taxonomy" id="128251"/>
    <lineage>
        <taxon>Eukaryota</taxon>
        <taxon>Viridiplantae</taxon>
        <taxon>Streptophyta</taxon>
        <taxon>Embryophyta</taxon>
        <taxon>Bryophyta</taxon>
        <taxon>Sphagnophytina</taxon>
        <taxon>Sphagnopsida</taxon>
        <taxon>Sphagnales</taxon>
        <taxon>Sphagnaceae</taxon>
        <taxon>Sphagnum</taxon>
    </lineage>
</organism>
<dbReference type="SUPFAM" id="SSF52172">
    <property type="entry name" value="CheY-like"/>
    <property type="match status" value="1"/>
</dbReference>
<gene>
    <name evidence="14" type="ORF">CSSPTR1EN2_LOCUS14587</name>
</gene>
<feature type="compositionally biased region" description="Basic and acidic residues" evidence="11">
    <location>
        <begin position="164"/>
        <end position="184"/>
    </location>
</feature>
<evidence type="ECO:0000256" key="3">
    <source>
        <dbReference type="ARBA" id="ARBA00023012"/>
    </source>
</evidence>
<dbReference type="InterPro" id="IPR045279">
    <property type="entry name" value="ARR-like"/>
</dbReference>
<evidence type="ECO:0000313" key="15">
    <source>
        <dbReference type="Proteomes" id="UP001497512"/>
    </source>
</evidence>
<evidence type="ECO:0000259" key="13">
    <source>
        <dbReference type="PROSITE" id="PS51294"/>
    </source>
</evidence>
<keyword evidence="5 9" id="KW-0238">DNA-binding</keyword>
<feature type="domain" description="Response regulatory" evidence="12">
    <location>
        <begin position="43"/>
        <end position="158"/>
    </location>
</feature>
<comment type="subcellular location">
    <subcellularLocation>
        <location evidence="1 9">Nucleus</location>
    </subcellularLocation>
</comment>
<comment type="function">
    <text evidence="9">Transcriptional activator that binds specific DNA sequence.</text>
</comment>
<dbReference type="PANTHER" id="PTHR43874">
    <property type="entry name" value="TWO-COMPONENT RESPONSE REGULATOR"/>
    <property type="match status" value="1"/>
</dbReference>
<dbReference type="InterPro" id="IPR009057">
    <property type="entry name" value="Homeodomain-like_sf"/>
</dbReference>
<keyword evidence="15" id="KW-1185">Reference proteome</keyword>
<dbReference type="Pfam" id="PF00249">
    <property type="entry name" value="Myb_DNA-binding"/>
    <property type="match status" value="1"/>
</dbReference>
<evidence type="ECO:0000256" key="5">
    <source>
        <dbReference type="ARBA" id="ARBA00023125"/>
    </source>
</evidence>
<evidence type="ECO:0000256" key="1">
    <source>
        <dbReference type="ARBA" id="ARBA00004123"/>
    </source>
</evidence>
<dbReference type="InterPro" id="IPR011006">
    <property type="entry name" value="CheY-like_superfamily"/>
</dbReference>
<feature type="compositionally biased region" description="Polar residues" evidence="11">
    <location>
        <begin position="470"/>
        <end position="485"/>
    </location>
</feature>
<keyword evidence="3 9" id="KW-0902">Two-component regulatory system</keyword>
<dbReference type="SUPFAM" id="SSF46689">
    <property type="entry name" value="Homeodomain-like"/>
    <property type="match status" value="1"/>
</dbReference>
<feature type="compositionally biased region" description="Polar residues" evidence="11">
    <location>
        <begin position="190"/>
        <end position="200"/>
    </location>
</feature>
<dbReference type="PANTHER" id="PTHR43874:SF137">
    <property type="entry name" value="TWO-COMPONENT RESPONSE REGULATOR ARR11"/>
    <property type="match status" value="1"/>
</dbReference>
<evidence type="ECO:0000256" key="9">
    <source>
        <dbReference type="PIRNR" id="PIRNR036392"/>
    </source>
</evidence>
<dbReference type="InterPro" id="IPR017930">
    <property type="entry name" value="Myb_dom"/>
</dbReference>
<dbReference type="Proteomes" id="UP001497512">
    <property type="component" value="Chromosome 3"/>
</dbReference>
<dbReference type="InterPro" id="IPR006447">
    <property type="entry name" value="Myb_dom_plants"/>
</dbReference>
<dbReference type="InterPro" id="IPR017053">
    <property type="entry name" value="Response_reg_B-typ_pln"/>
</dbReference>
<dbReference type="InterPro" id="IPR001789">
    <property type="entry name" value="Sig_transdc_resp-reg_receiver"/>
</dbReference>
<sequence>MQDPSRSYGIGCGGASTGTHNMLQAHNYHKDVDSVDEFPAGLRVLVVDDDPICLMILERMLHQCSYQVTTCGRATKALELLREDKDKFDLVISDVYMPDMDGFKLLELVGLEMDLPVIMMSADGETSAVMKGITHGACDYLLKPVRLEELRNIWQHVLRKKRTGAKDVEHSTSHEEGERRKFGGGEDVEYTSSATDTTDGNCKLMKRRKEMKEDDEDTEQENDDPSTLKKPRVVWSVELHQQFVSAVHQLGIDKAVPKRILELMSVHGLTRENVASHLQKYRLYLRRLSGVTSQQNGMNVMFGGSETAFGHVSSLDSIGNLRTLAATGQLSPQTLAGTSNLVGSLGGSFNGSATVLSPTIGGAPGPSKMNDMPRPQHSMKTSLNPLGQASHMHGQVLSQSSRPTWLGSRGMVFAEQGQSIESGLSPWFPSQNQAHIGRFAENLQQLGQPDYTGQGMSFPVSLGLDIKPSTDGSQGQSGQPATCSEQKLLKDERASDNIIITKVDGGLVPHDQSEDLLTFFFKQSHDGISFPDSDGYRVDNFYVK</sequence>
<dbReference type="Gene3D" id="1.10.10.60">
    <property type="entry name" value="Homeodomain-like"/>
    <property type="match status" value="1"/>
</dbReference>
<feature type="modified residue" description="4-aspartylphosphate" evidence="10">
    <location>
        <position position="94"/>
    </location>
</feature>
<reference evidence="14" key="1">
    <citation type="submission" date="2024-02" db="EMBL/GenBank/DDBJ databases">
        <authorList>
            <consortium name="ELIXIR-Norway"/>
            <consortium name="Elixir Norway"/>
        </authorList>
    </citation>
    <scope>NUCLEOTIDE SEQUENCE</scope>
</reference>
<evidence type="ECO:0000259" key="12">
    <source>
        <dbReference type="PROSITE" id="PS50110"/>
    </source>
</evidence>
<protein>
    <recommendedName>
        <fullName evidence="9">Two-component response regulator</fullName>
    </recommendedName>
</protein>
<evidence type="ECO:0000256" key="10">
    <source>
        <dbReference type="PROSITE-ProRule" id="PRU00169"/>
    </source>
</evidence>
<feature type="domain" description="HTH myb-type" evidence="13">
    <location>
        <begin position="229"/>
        <end position="286"/>
    </location>
</feature>
<accession>A0ABP0UDN2</accession>
<dbReference type="PROSITE" id="PS51294">
    <property type="entry name" value="HTH_MYB"/>
    <property type="match status" value="1"/>
</dbReference>
<evidence type="ECO:0000256" key="2">
    <source>
        <dbReference type="ARBA" id="ARBA00022553"/>
    </source>
</evidence>
<proteinExistence type="predicted"/>
<dbReference type="EMBL" id="OZ019895">
    <property type="protein sequence ID" value="CAK9219518.1"/>
    <property type="molecule type" value="Genomic_DNA"/>
</dbReference>
<dbReference type="InterPro" id="IPR001005">
    <property type="entry name" value="SANT/Myb"/>
</dbReference>
<feature type="region of interest" description="Disordered" evidence="11">
    <location>
        <begin position="164"/>
        <end position="229"/>
    </location>
</feature>